<dbReference type="PROSITE" id="PS50199">
    <property type="entry name" value="ZF_RANBP2_2"/>
    <property type="match status" value="1"/>
</dbReference>
<feature type="domain" description="WLM" evidence="7">
    <location>
        <begin position="1"/>
        <end position="177"/>
    </location>
</feature>
<dbReference type="Proteomes" id="UP001146120">
    <property type="component" value="Unassembled WGS sequence"/>
</dbReference>
<dbReference type="InterPro" id="IPR053000">
    <property type="entry name" value="WSS1-like_metalloprotease"/>
</dbReference>
<keyword evidence="2 4" id="KW-0863">Zinc-finger</keyword>
<dbReference type="GO" id="GO:0005634">
    <property type="term" value="C:nucleus"/>
    <property type="evidence" value="ECO:0007669"/>
    <property type="project" value="TreeGrafter"/>
</dbReference>
<dbReference type="Gene3D" id="2.30.30.380">
    <property type="entry name" value="Zn-finger domain of Sec23/24"/>
    <property type="match status" value="1"/>
</dbReference>
<dbReference type="InterPro" id="IPR013536">
    <property type="entry name" value="WLM_dom"/>
</dbReference>
<gene>
    <name evidence="8" type="ORF">N0F65_000368</name>
</gene>
<evidence type="ECO:0008006" key="10">
    <source>
        <dbReference type="Google" id="ProtNLM"/>
    </source>
</evidence>
<comment type="caution">
    <text evidence="8">The sequence shown here is derived from an EMBL/GenBank/DDBJ whole genome shotgun (WGS) entry which is preliminary data.</text>
</comment>
<feature type="compositionally biased region" description="Polar residues" evidence="5">
    <location>
        <begin position="311"/>
        <end position="321"/>
    </location>
</feature>
<dbReference type="GO" id="GO:0006281">
    <property type="term" value="P:DNA repair"/>
    <property type="evidence" value="ECO:0007669"/>
    <property type="project" value="TreeGrafter"/>
</dbReference>
<name>A0AAV2Z2U7_9STRA</name>
<evidence type="ECO:0000313" key="8">
    <source>
        <dbReference type="EMBL" id="DBA00077.1"/>
    </source>
</evidence>
<reference evidence="8" key="1">
    <citation type="submission" date="2022-11" db="EMBL/GenBank/DDBJ databases">
        <authorList>
            <person name="Morgan W.R."/>
            <person name="Tartar A."/>
        </authorList>
    </citation>
    <scope>NUCLEOTIDE SEQUENCE</scope>
    <source>
        <strain evidence="8">ARSEF 373</strain>
    </source>
</reference>
<reference evidence="8" key="2">
    <citation type="journal article" date="2023" name="Microbiol Resour">
        <title>Decontamination and Annotation of the Draft Genome Sequence of the Oomycete Lagenidium giganteum ARSEF 373.</title>
        <authorList>
            <person name="Morgan W.R."/>
            <person name="Tartar A."/>
        </authorList>
    </citation>
    <scope>NUCLEOTIDE SEQUENCE</scope>
    <source>
        <strain evidence="8">ARSEF 373</strain>
    </source>
</reference>
<dbReference type="AlphaFoldDB" id="A0AAV2Z2U7"/>
<accession>A0AAV2Z2U7</accession>
<evidence type="ECO:0000259" key="6">
    <source>
        <dbReference type="PROSITE" id="PS50199"/>
    </source>
</evidence>
<evidence type="ECO:0000313" key="9">
    <source>
        <dbReference type="Proteomes" id="UP001146120"/>
    </source>
</evidence>
<dbReference type="Pfam" id="PF08325">
    <property type="entry name" value="WLM"/>
    <property type="match status" value="1"/>
</dbReference>
<evidence type="ECO:0000256" key="4">
    <source>
        <dbReference type="PROSITE-ProRule" id="PRU00322"/>
    </source>
</evidence>
<dbReference type="InterPro" id="IPR001876">
    <property type="entry name" value="Znf_RanBP2"/>
</dbReference>
<keyword evidence="9" id="KW-1185">Reference proteome</keyword>
<sequence>MTHQIAQIKALVRQPQREQAQALLERIANAVLPILVQRRFRVRRLHEFFPKDARLLGMNVNRGATIYIRCTCVYADNPAVRPARSPTSFLPYEALLETMLHELTHMVHGPHNSAFYRYLDQLKEEMESLLMRGLVGVEGAMFAGAGAGQVLGGDGTITARFPGDNRAAVLAAQRRQQSARRLGNGSAEADGTAALCSREELRRRMLRAAEQRRQDNVACSNVDSVTTILEVLGVDEDDENEFTDVESAPPSSHLKPTMIELLDDGAPTDEEWECCRCTYLNTFLIVACAICGSKRNSTATEDVISLVEGDQQASDNPQGSGPIQKECFKGDTIDLTDD</sequence>
<dbReference type="EMBL" id="DAKRPA010000070">
    <property type="protein sequence ID" value="DBA00077.1"/>
    <property type="molecule type" value="Genomic_DNA"/>
</dbReference>
<dbReference type="PANTHER" id="PTHR46622">
    <property type="entry name" value="DNA-DEPENDENT METALLOPROTEASE WSS1"/>
    <property type="match status" value="1"/>
</dbReference>
<evidence type="ECO:0000256" key="3">
    <source>
        <dbReference type="ARBA" id="ARBA00022833"/>
    </source>
</evidence>
<evidence type="ECO:0000256" key="5">
    <source>
        <dbReference type="SAM" id="MobiDB-lite"/>
    </source>
</evidence>
<keyword evidence="3" id="KW-0862">Zinc</keyword>
<evidence type="ECO:0000256" key="2">
    <source>
        <dbReference type="ARBA" id="ARBA00022771"/>
    </source>
</evidence>
<dbReference type="PROSITE" id="PS51397">
    <property type="entry name" value="WLM"/>
    <property type="match status" value="1"/>
</dbReference>
<feature type="region of interest" description="Disordered" evidence="5">
    <location>
        <begin position="309"/>
        <end position="338"/>
    </location>
</feature>
<proteinExistence type="predicted"/>
<keyword evidence="1" id="KW-0479">Metal-binding</keyword>
<evidence type="ECO:0000259" key="7">
    <source>
        <dbReference type="PROSITE" id="PS51397"/>
    </source>
</evidence>
<dbReference type="PANTHER" id="PTHR46622:SF1">
    <property type="entry name" value="DNA-DEPENDENT METALLOPROTEASE WSS1"/>
    <property type="match status" value="1"/>
</dbReference>
<dbReference type="GO" id="GO:0008237">
    <property type="term" value="F:metallopeptidase activity"/>
    <property type="evidence" value="ECO:0007669"/>
    <property type="project" value="TreeGrafter"/>
</dbReference>
<protein>
    <recommendedName>
        <fullName evidence="10">WLM domain family protein</fullName>
    </recommendedName>
</protein>
<evidence type="ECO:0000256" key="1">
    <source>
        <dbReference type="ARBA" id="ARBA00022723"/>
    </source>
</evidence>
<organism evidence="8 9">
    <name type="scientific">Lagenidium giganteum</name>
    <dbReference type="NCBI Taxonomy" id="4803"/>
    <lineage>
        <taxon>Eukaryota</taxon>
        <taxon>Sar</taxon>
        <taxon>Stramenopiles</taxon>
        <taxon>Oomycota</taxon>
        <taxon>Peronosporomycetes</taxon>
        <taxon>Pythiales</taxon>
        <taxon>Pythiaceae</taxon>
    </lineage>
</organism>
<dbReference type="PROSITE" id="PS01358">
    <property type="entry name" value="ZF_RANBP2_1"/>
    <property type="match status" value="1"/>
</dbReference>
<feature type="domain" description="RanBP2-type" evidence="6">
    <location>
        <begin position="268"/>
        <end position="297"/>
    </location>
</feature>
<dbReference type="GO" id="GO:0008270">
    <property type="term" value="F:zinc ion binding"/>
    <property type="evidence" value="ECO:0007669"/>
    <property type="project" value="UniProtKB-KW"/>
</dbReference>